<dbReference type="Proteomes" id="UP000435036">
    <property type="component" value="Unassembled WGS sequence"/>
</dbReference>
<organism evidence="4 5">
    <name type="scientific">Sphingobacterium humi</name>
    <dbReference type="NCBI Taxonomy" id="1796905"/>
    <lineage>
        <taxon>Bacteria</taxon>
        <taxon>Pseudomonadati</taxon>
        <taxon>Bacteroidota</taxon>
        <taxon>Sphingobacteriia</taxon>
        <taxon>Sphingobacteriales</taxon>
        <taxon>Sphingobacteriaceae</taxon>
        <taxon>Sphingobacterium</taxon>
    </lineage>
</organism>
<dbReference type="GO" id="GO:0004066">
    <property type="term" value="F:asparagine synthase (glutamine-hydrolyzing) activity"/>
    <property type="evidence" value="ECO:0007669"/>
    <property type="project" value="UniProtKB-EC"/>
</dbReference>
<dbReference type="Gene3D" id="3.40.50.620">
    <property type="entry name" value="HUPs"/>
    <property type="match status" value="1"/>
</dbReference>
<reference evidence="4 5" key="1">
    <citation type="submission" date="2019-12" db="EMBL/GenBank/DDBJ databases">
        <authorList>
            <person name="Dong K."/>
        </authorList>
    </citation>
    <scope>NUCLEOTIDE SEQUENCE [LARGE SCALE GENOMIC DNA]</scope>
    <source>
        <strain evidence="4 5">JCM 31225</strain>
    </source>
</reference>
<evidence type="ECO:0000313" key="5">
    <source>
        <dbReference type="Proteomes" id="UP000435036"/>
    </source>
</evidence>
<keyword evidence="5" id="KW-1185">Reference proteome</keyword>
<dbReference type="PANTHER" id="PTHR43284">
    <property type="entry name" value="ASPARAGINE SYNTHETASE (GLUTAMINE-HYDROLYZING)"/>
    <property type="match status" value="1"/>
</dbReference>
<gene>
    <name evidence="4" type="ORF">GQF63_07190</name>
</gene>
<dbReference type="PANTHER" id="PTHR43284:SF1">
    <property type="entry name" value="ASPARAGINE SYNTHETASE"/>
    <property type="match status" value="1"/>
</dbReference>
<dbReference type="InterPro" id="IPR014729">
    <property type="entry name" value="Rossmann-like_a/b/a_fold"/>
</dbReference>
<comment type="caution">
    <text evidence="4">The sequence shown here is derived from an EMBL/GenBank/DDBJ whole genome shotgun (WGS) entry which is preliminary data.</text>
</comment>
<evidence type="ECO:0000256" key="1">
    <source>
        <dbReference type="ARBA" id="ARBA00005187"/>
    </source>
</evidence>
<comment type="catalytic activity">
    <reaction evidence="3">
        <text>L-aspartate + L-glutamine + ATP + H2O = L-asparagine + L-glutamate + AMP + diphosphate + H(+)</text>
        <dbReference type="Rhea" id="RHEA:12228"/>
        <dbReference type="ChEBI" id="CHEBI:15377"/>
        <dbReference type="ChEBI" id="CHEBI:15378"/>
        <dbReference type="ChEBI" id="CHEBI:29985"/>
        <dbReference type="ChEBI" id="CHEBI:29991"/>
        <dbReference type="ChEBI" id="CHEBI:30616"/>
        <dbReference type="ChEBI" id="CHEBI:33019"/>
        <dbReference type="ChEBI" id="CHEBI:58048"/>
        <dbReference type="ChEBI" id="CHEBI:58359"/>
        <dbReference type="ChEBI" id="CHEBI:456215"/>
        <dbReference type="EC" id="6.3.5.4"/>
    </reaction>
</comment>
<dbReference type="InterPro" id="IPR051786">
    <property type="entry name" value="ASN_synthetase/amidase"/>
</dbReference>
<sequence>MELVAQGNWVGYQTVFYHEKTGAFGEDIHAVIDYSNLEIDTEGLAAYLDFGYAVFGHTAVKHVKFLLPNQALYSDGKQLKVLDQTDTISQKLAQRSHEDDVMQLIQQRVNTWANSFPENILIPTSGGFDSRLMNVLLDDKSRIHAYTYGTSFNQGASRESVYAGLLAERLGTTWQRIPLGKFNGYMDDWFDQFGPAVGASGTYHIEFYAKIRNLENQAKLGLLSGIIGDAWAGAVHVPEIRSAREYRTLGYTHGMRADSQRAMNIDYTGLAEQQFDRMKTDLQHPEFRIITAMRTKMMLLQYLIAVPSRMGFPGYSPFVEEDVALAMLNLPQDRKQDRAWQRDFFRKQGLLFEEEKHNYTYQNSLNYYSLLHEELAPLDVNLLREVMQVDYLEWINQKIQHIGRKERLFQTLMHTPKVKGVLKLFGAKNELLAAYFAYITIKPIEALLLKRNASITKA</sequence>
<accession>A0A6N8KXI8</accession>
<name>A0A6N8KXI8_9SPHI</name>
<dbReference type="EC" id="6.3.5.4" evidence="2"/>
<proteinExistence type="predicted"/>
<evidence type="ECO:0000313" key="4">
    <source>
        <dbReference type="EMBL" id="MVZ61797.1"/>
    </source>
</evidence>
<dbReference type="RefSeq" id="WP_160368532.1">
    <property type="nucleotide sequence ID" value="NZ_WSQA01000004.1"/>
</dbReference>
<dbReference type="OrthoDB" id="693367at2"/>
<protein>
    <recommendedName>
        <fullName evidence="2">asparagine synthase (glutamine-hydrolyzing)</fullName>
        <ecNumber evidence="2">6.3.5.4</ecNumber>
    </recommendedName>
</protein>
<dbReference type="AlphaFoldDB" id="A0A6N8KXI8"/>
<dbReference type="SUPFAM" id="SSF52402">
    <property type="entry name" value="Adenine nucleotide alpha hydrolases-like"/>
    <property type="match status" value="1"/>
</dbReference>
<evidence type="ECO:0000256" key="2">
    <source>
        <dbReference type="ARBA" id="ARBA00012737"/>
    </source>
</evidence>
<evidence type="ECO:0000256" key="3">
    <source>
        <dbReference type="ARBA" id="ARBA00048741"/>
    </source>
</evidence>
<dbReference type="EMBL" id="WSQA01000004">
    <property type="protein sequence ID" value="MVZ61797.1"/>
    <property type="molecule type" value="Genomic_DNA"/>
</dbReference>
<comment type="pathway">
    <text evidence="1">Amino-acid biosynthesis; L-asparagine biosynthesis; L-asparagine from L-aspartate (L-Gln route): step 1/1.</text>
</comment>